<feature type="coiled-coil region" evidence="1">
    <location>
        <begin position="79"/>
        <end position="130"/>
    </location>
</feature>
<dbReference type="RefSeq" id="XP_007828180.1">
    <property type="nucleotide sequence ID" value="XM_007829989.1"/>
</dbReference>
<dbReference type="Proteomes" id="UP000030651">
    <property type="component" value="Unassembled WGS sequence"/>
</dbReference>
<protein>
    <submittedName>
        <fullName evidence="3">Uncharacterized protein</fullName>
    </submittedName>
</protein>
<evidence type="ECO:0000313" key="3">
    <source>
        <dbReference type="EMBL" id="ETS87580.1"/>
    </source>
</evidence>
<evidence type="ECO:0000256" key="2">
    <source>
        <dbReference type="SAM" id="MobiDB-lite"/>
    </source>
</evidence>
<name>W3XNP8_PESFW</name>
<proteinExistence type="predicted"/>
<sequence length="400" mass="47273">MIVSCFGEPPKRKTKKSTKPKQTPSRKPSKLTVKYSFTSDPDRPMDLPQYTMMPDGTWHSNKYPSYVGTQAEWTAAQRLQQHQDTLNSTLAQIKKTEESMAKLHGSVGDLKKAQAEQAKAHDAHAQKQNECLAEVQKVYNHLDSAAKQRNERKKMQEWQRQLVREYDEGREAERQTITNAAQIRKEEETAATLRAVKKEWEAEKQEILKRRQQQQHEEEEEARRQAAESHAKELRALREEIKTEREVALEQQQQLNAQRKADEEALERALQRRRRIEEEDRQRQDRVRSEAEDRYERLTERVLRQRHPEREASTTTATSAGSMFDRERRPYWAGPVASSRRGRPVQYVEYYPYEYMPWVEETVEEEEEFPSYYVPSPGHKGRRRTTLRGSGRRAYHAWDY</sequence>
<dbReference type="STRING" id="1229662.W3XNP8"/>
<feature type="compositionally biased region" description="Basic and acidic residues" evidence="2">
    <location>
        <begin position="303"/>
        <end position="312"/>
    </location>
</feature>
<dbReference type="OrthoDB" id="10530421at2759"/>
<evidence type="ECO:0000313" key="4">
    <source>
        <dbReference type="Proteomes" id="UP000030651"/>
    </source>
</evidence>
<dbReference type="InParanoid" id="W3XNP8"/>
<dbReference type="KEGG" id="pfy:PFICI_01408"/>
<dbReference type="GeneID" id="19266421"/>
<feature type="compositionally biased region" description="Low complexity" evidence="2">
    <location>
        <begin position="313"/>
        <end position="322"/>
    </location>
</feature>
<feature type="region of interest" description="Disordered" evidence="2">
    <location>
        <begin position="1"/>
        <end position="53"/>
    </location>
</feature>
<evidence type="ECO:0000256" key="1">
    <source>
        <dbReference type="SAM" id="Coils"/>
    </source>
</evidence>
<keyword evidence="4" id="KW-1185">Reference proteome</keyword>
<gene>
    <name evidence="3" type="ORF">PFICI_01408</name>
</gene>
<feature type="region of interest" description="Disordered" evidence="2">
    <location>
        <begin position="303"/>
        <end position="326"/>
    </location>
</feature>
<feature type="compositionally biased region" description="Basic and acidic residues" evidence="2">
    <location>
        <begin position="221"/>
        <end position="231"/>
    </location>
</feature>
<dbReference type="EMBL" id="KI912109">
    <property type="protein sequence ID" value="ETS87580.1"/>
    <property type="molecule type" value="Genomic_DNA"/>
</dbReference>
<feature type="region of interest" description="Disordered" evidence="2">
    <location>
        <begin position="275"/>
        <end position="294"/>
    </location>
</feature>
<dbReference type="HOGENOM" id="CLU_689078_0_0_1"/>
<dbReference type="AlphaFoldDB" id="W3XNP8"/>
<organism evidence="3 4">
    <name type="scientific">Pestalotiopsis fici (strain W106-1 / CGMCC3.15140)</name>
    <dbReference type="NCBI Taxonomy" id="1229662"/>
    <lineage>
        <taxon>Eukaryota</taxon>
        <taxon>Fungi</taxon>
        <taxon>Dikarya</taxon>
        <taxon>Ascomycota</taxon>
        <taxon>Pezizomycotina</taxon>
        <taxon>Sordariomycetes</taxon>
        <taxon>Xylariomycetidae</taxon>
        <taxon>Amphisphaeriales</taxon>
        <taxon>Sporocadaceae</taxon>
        <taxon>Pestalotiopsis</taxon>
    </lineage>
</organism>
<keyword evidence="1" id="KW-0175">Coiled coil</keyword>
<feature type="region of interest" description="Disordered" evidence="2">
    <location>
        <begin position="207"/>
        <end position="231"/>
    </location>
</feature>
<reference evidence="4" key="1">
    <citation type="journal article" date="2015" name="BMC Genomics">
        <title>Genomic and transcriptomic analysis of the endophytic fungus Pestalotiopsis fici reveals its lifestyle and high potential for synthesis of natural products.</title>
        <authorList>
            <person name="Wang X."/>
            <person name="Zhang X."/>
            <person name="Liu L."/>
            <person name="Xiang M."/>
            <person name="Wang W."/>
            <person name="Sun X."/>
            <person name="Che Y."/>
            <person name="Guo L."/>
            <person name="Liu G."/>
            <person name="Guo L."/>
            <person name="Wang C."/>
            <person name="Yin W.B."/>
            <person name="Stadler M."/>
            <person name="Zhang X."/>
            <person name="Liu X."/>
        </authorList>
    </citation>
    <scope>NUCLEOTIDE SEQUENCE [LARGE SCALE GENOMIC DNA]</scope>
    <source>
        <strain evidence="4">W106-1 / CGMCC3.15140</strain>
    </source>
</reference>
<accession>W3XNP8</accession>